<protein>
    <recommendedName>
        <fullName evidence="3">Secreted protein</fullName>
    </recommendedName>
</protein>
<evidence type="ECO:0000313" key="2">
    <source>
        <dbReference type="Proteomes" id="UP001476950"/>
    </source>
</evidence>
<dbReference type="Proteomes" id="UP001476950">
    <property type="component" value="Unassembled WGS sequence"/>
</dbReference>
<keyword evidence="2" id="KW-1185">Reference proteome</keyword>
<accession>A0ABV0KM70</accession>
<evidence type="ECO:0008006" key="3">
    <source>
        <dbReference type="Google" id="ProtNLM"/>
    </source>
</evidence>
<gene>
    <name evidence="1" type="ORF">NDI38_17875</name>
</gene>
<name>A0ABV0KM70_9CYAN</name>
<dbReference type="EMBL" id="JAMPLM010000017">
    <property type="protein sequence ID" value="MEP1060309.1"/>
    <property type="molecule type" value="Genomic_DNA"/>
</dbReference>
<reference evidence="1 2" key="1">
    <citation type="submission" date="2022-04" db="EMBL/GenBank/DDBJ databases">
        <title>Positive selection, recombination, and allopatry shape intraspecific diversity of widespread and dominant cyanobacteria.</title>
        <authorList>
            <person name="Wei J."/>
            <person name="Shu W."/>
            <person name="Hu C."/>
        </authorList>
    </citation>
    <scope>NUCLEOTIDE SEQUENCE [LARGE SCALE GENOMIC DNA]</scope>
    <source>
        <strain evidence="1 2">AS-A4</strain>
    </source>
</reference>
<proteinExistence type="predicted"/>
<organism evidence="1 2">
    <name type="scientific">Stenomitos frigidus AS-A4</name>
    <dbReference type="NCBI Taxonomy" id="2933935"/>
    <lineage>
        <taxon>Bacteria</taxon>
        <taxon>Bacillati</taxon>
        <taxon>Cyanobacteriota</taxon>
        <taxon>Cyanophyceae</taxon>
        <taxon>Leptolyngbyales</taxon>
        <taxon>Leptolyngbyaceae</taxon>
        <taxon>Stenomitos</taxon>
    </lineage>
</organism>
<evidence type="ECO:0000313" key="1">
    <source>
        <dbReference type="EMBL" id="MEP1060309.1"/>
    </source>
</evidence>
<comment type="caution">
    <text evidence="1">The sequence shown here is derived from an EMBL/GenBank/DDBJ whole genome shotgun (WGS) entry which is preliminary data.</text>
</comment>
<sequence length="69" mass="7950">MLLPFRCIRLLLRQLLQFSKTCRHHFRQVPNLICQQVEFFDVGDGNLARSPAFAVDSIELIQTLPVPAQ</sequence>